<protein>
    <recommendedName>
        <fullName evidence="1">Cyclic nucleotide-binding domain-containing protein</fullName>
    </recommendedName>
</protein>
<dbReference type="Pfam" id="PF00027">
    <property type="entry name" value="cNMP_binding"/>
    <property type="match status" value="1"/>
</dbReference>
<sequence>MEVIRPIYVSTTRYNLYQKPLIRFRRAARTVVLILKATASSRHASQQHEQLVSWTQLADEQSTARRTYDLFGISFDPSVFRAKREKVLSNEAKAILSLYPSDRTDEQVKLVVLSLNQTVDAFGEFPIRLQRSLASVGWYENFDAKRVIIRQGHVAENYYFILSGTAVVTLLETNRDTEEQCVRTVAILKTGNSFGELALMHGARRSATVTCKTNVELLAVSREDFIDIFMHIETDREPEHIRFLRSIDLLRGWPIELLPQDNPRICLFTFFRRGVLLCKDSNDTEWIYVIKSGTCRVLKDLLDTKPNIPGLDSIPYSFNKSYIKLPPIPQAKIPESQRLRRSTQLTNNPSRLGSRLLNTIQSNDTMILDHQHQLNEIFEKRHKVLARQRHSDTSATTRHSHVEPHPSVSKVFVQIQKLGPRDIFGLEQTVFGLIGQTTSCSLVSDGAECILINKKFFMKHLSDTLAKHLRRTIQPIPSEESLQQKLQDQANWNAFKTMTVNNFIVHRKQLHDHAQEVLHYISE</sequence>
<dbReference type="OrthoDB" id="166212at2759"/>
<name>A0A9D4K8H2_DREPO</name>
<keyword evidence="3" id="KW-1185">Reference proteome</keyword>
<gene>
    <name evidence="2" type="ORF">DPMN_108242</name>
</gene>
<reference evidence="2" key="1">
    <citation type="journal article" date="2019" name="bioRxiv">
        <title>The Genome of the Zebra Mussel, Dreissena polymorpha: A Resource for Invasive Species Research.</title>
        <authorList>
            <person name="McCartney M.A."/>
            <person name="Auch B."/>
            <person name="Kono T."/>
            <person name="Mallez S."/>
            <person name="Zhang Y."/>
            <person name="Obille A."/>
            <person name="Becker A."/>
            <person name="Abrahante J.E."/>
            <person name="Garbe J."/>
            <person name="Badalamenti J.P."/>
            <person name="Herman A."/>
            <person name="Mangelson H."/>
            <person name="Liachko I."/>
            <person name="Sullivan S."/>
            <person name="Sone E.D."/>
            <person name="Koren S."/>
            <person name="Silverstein K.A.T."/>
            <person name="Beckman K.B."/>
            <person name="Gohl D.M."/>
        </authorList>
    </citation>
    <scope>NUCLEOTIDE SEQUENCE</scope>
    <source>
        <strain evidence="2">Duluth1</strain>
        <tissue evidence="2">Whole animal</tissue>
    </source>
</reference>
<dbReference type="InterPro" id="IPR018490">
    <property type="entry name" value="cNMP-bd_dom_sf"/>
</dbReference>
<accession>A0A9D4K8H2</accession>
<dbReference type="InterPro" id="IPR014710">
    <property type="entry name" value="RmlC-like_jellyroll"/>
</dbReference>
<dbReference type="PANTHER" id="PTHR23011">
    <property type="entry name" value="CYCLIC NUCLEOTIDE-BINDING DOMAIN CONTAINING PROTEIN"/>
    <property type="match status" value="1"/>
</dbReference>
<dbReference type="PANTHER" id="PTHR23011:SF28">
    <property type="entry name" value="CYCLIC NUCLEOTIDE-BINDING DOMAIN CONTAINING PROTEIN"/>
    <property type="match status" value="1"/>
</dbReference>
<reference evidence="2" key="2">
    <citation type="submission" date="2020-11" db="EMBL/GenBank/DDBJ databases">
        <authorList>
            <person name="McCartney M.A."/>
            <person name="Auch B."/>
            <person name="Kono T."/>
            <person name="Mallez S."/>
            <person name="Becker A."/>
            <person name="Gohl D.M."/>
            <person name="Silverstein K.A.T."/>
            <person name="Koren S."/>
            <person name="Bechman K.B."/>
            <person name="Herman A."/>
            <person name="Abrahante J.E."/>
            <person name="Garbe J."/>
        </authorList>
    </citation>
    <scope>NUCLEOTIDE SEQUENCE</scope>
    <source>
        <strain evidence="2">Duluth1</strain>
        <tissue evidence="2">Whole animal</tissue>
    </source>
</reference>
<comment type="caution">
    <text evidence="2">The sequence shown here is derived from an EMBL/GenBank/DDBJ whole genome shotgun (WGS) entry which is preliminary data.</text>
</comment>
<dbReference type="Proteomes" id="UP000828390">
    <property type="component" value="Unassembled WGS sequence"/>
</dbReference>
<dbReference type="SMART" id="SM00100">
    <property type="entry name" value="cNMP"/>
    <property type="match status" value="1"/>
</dbReference>
<evidence type="ECO:0000313" key="2">
    <source>
        <dbReference type="EMBL" id="KAH3834909.1"/>
    </source>
</evidence>
<dbReference type="PROSITE" id="PS50042">
    <property type="entry name" value="CNMP_BINDING_3"/>
    <property type="match status" value="1"/>
</dbReference>
<organism evidence="2 3">
    <name type="scientific">Dreissena polymorpha</name>
    <name type="common">Zebra mussel</name>
    <name type="synonym">Mytilus polymorpha</name>
    <dbReference type="NCBI Taxonomy" id="45954"/>
    <lineage>
        <taxon>Eukaryota</taxon>
        <taxon>Metazoa</taxon>
        <taxon>Spiralia</taxon>
        <taxon>Lophotrochozoa</taxon>
        <taxon>Mollusca</taxon>
        <taxon>Bivalvia</taxon>
        <taxon>Autobranchia</taxon>
        <taxon>Heteroconchia</taxon>
        <taxon>Euheterodonta</taxon>
        <taxon>Imparidentia</taxon>
        <taxon>Neoheterodontei</taxon>
        <taxon>Myida</taxon>
        <taxon>Dreissenoidea</taxon>
        <taxon>Dreissenidae</taxon>
        <taxon>Dreissena</taxon>
    </lineage>
</organism>
<dbReference type="AlphaFoldDB" id="A0A9D4K8H2"/>
<dbReference type="CDD" id="cd00038">
    <property type="entry name" value="CAP_ED"/>
    <property type="match status" value="1"/>
</dbReference>
<dbReference type="InterPro" id="IPR018488">
    <property type="entry name" value="cNMP-bd_CS"/>
</dbReference>
<evidence type="ECO:0000259" key="1">
    <source>
        <dbReference type="PROSITE" id="PS50042"/>
    </source>
</evidence>
<feature type="domain" description="Cyclic nucleotide-binding" evidence="1">
    <location>
        <begin position="121"/>
        <end position="246"/>
    </location>
</feature>
<dbReference type="SUPFAM" id="SSF51206">
    <property type="entry name" value="cAMP-binding domain-like"/>
    <property type="match status" value="2"/>
</dbReference>
<dbReference type="Gene3D" id="2.60.120.10">
    <property type="entry name" value="Jelly Rolls"/>
    <property type="match status" value="2"/>
</dbReference>
<dbReference type="PROSITE" id="PS00889">
    <property type="entry name" value="CNMP_BINDING_2"/>
    <property type="match status" value="1"/>
</dbReference>
<dbReference type="InterPro" id="IPR000595">
    <property type="entry name" value="cNMP-bd_dom"/>
</dbReference>
<dbReference type="EMBL" id="JAIWYP010000004">
    <property type="protein sequence ID" value="KAH3834909.1"/>
    <property type="molecule type" value="Genomic_DNA"/>
</dbReference>
<proteinExistence type="predicted"/>
<evidence type="ECO:0000313" key="3">
    <source>
        <dbReference type="Proteomes" id="UP000828390"/>
    </source>
</evidence>